<comment type="caution">
    <text evidence="4">The sequence shown here is derived from an EMBL/GenBank/DDBJ whole genome shotgun (WGS) entry which is preliminary data.</text>
</comment>
<accession>A0A9D3UWJ8</accession>
<sequence>MALSRRLWLPFLWLLLLSLLVLAFADSSKYDHYDAGSPQPKPNYGEKPSLYETELEVEAELEHGAKSEEGEAKPGTGYNKPRPDGETKPEYGEKQGVYMPKLEVEVEAEVEYGSTSKHSQYDANPSTDYKPKPQGEAKPIPDYKPKPEGEVKPVYGSKLEGEAKPYYDAKPSTNYKPNYEAKKYTYKPKLEEEKGKAEYERKPYVVQTKPEEEKPEEKEQLLPIGVEGIVLCKSGSNYYPIAGASAKVKCVAVDEVALEKTVPICSVVTDAKGYFFTTISALNLKDCKAFLEKSPLESCNVPTDVNKGISGAPFSGYRVLNQKHTKLYSLGPFFFTSEPKSVPNAKKYTCKPKLEEEKGKAEYERKPYVVQTKPEEEKPEEKEDLLSSGVEGVVLCKSGSNYYPMAGASAKVKCVAVDEVGLEKTFPICSVTDANGYFFTTISALNLKDCKAFLEKSPLESCNVPTDVDKGISGAPFSGYRVLNQKHTKLYSLGPFFFTSGPKSVPNGY</sequence>
<feature type="compositionally biased region" description="Basic and acidic residues" evidence="2">
    <location>
        <begin position="60"/>
        <end position="72"/>
    </location>
</feature>
<dbReference type="Proteomes" id="UP000828251">
    <property type="component" value="Unassembled WGS sequence"/>
</dbReference>
<feature type="compositionally biased region" description="Basic and acidic residues" evidence="2">
    <location>
        <begin position="81"/>
        <end position="93"/>
    </location>
</feature>
<name>A0A9D3UWJ8_9ROSI</name>
<proteinExistence type="predicted"/>
<evidence type="ECO:0000256" key="2">
    <source>
        <dbReference type="SAM" id="MobiDB-lite"/>
    </source>
</evidence>
<dbReference type="AlphaFoldDB" id="A0A9D3UWJ8"/>
<feature type="compositionally biased region" description="Polar residues" evidence="2">
    <location>
        <begin position="113"/>
        <end position="127"/>
    </location>
</feature>
<protein>
    <submittedName>
        <fullName evidence="4">Uncharacterized protein</fullName>
    </submittedName>
</protein>
<dbReference type="PANTHER" id="PTHR33470:SF36">
    <property type="entry name" value="PROLINE-RICH PROTEIN 1-LIKE"/>
    <property type="match status" value="1"/>
</dbReference>
<feature type="chain" id="PRO_5039051167" evidence="3">
    <location>
        <begin position="24"/>
        <end position="509"/>
    </location>
</feature>
<dbReference type="OrthoDB" id="1847243at2759"/>
<evidence type="ECO:0000256" key="1">
    <source>
        <dbReference type="ARBA" id="ARBA00022729"/>
    </source>
</evidence>
<dbReference type="EMBL" id="JAIQCV010000009">
    <property type="protein sequence ID" value="KAH1063737.1"/>
    <property type="molecule type" value="Genomic_DNA"/>
</dbReference>
<feature type="region of interest" description="Disordered" evidence="2">
    <location>
        <begin position="32"/>
        <end position="96"/>
    </location>
</feature>
<evidence type="ECO:0000313" key="5">
    <source>
        <dbReference type="Proteomes" id="UP000828251"/>
    </source>
</evidence>
<keyword evidence="1 3" id="KW-0732">Signal</keyword>
<reference evidence="4 5" key="1">
    <citation type="journal article" date="2021" name="Plant Biotechnol. J.">
        <title>Multi-omics assisted identification of the key and species-specific regulatory components of drought-tolerant mechanisms in Gossypium stocksii.</title>
        <authorList>
            <person name="Yu D."/>
            <person name="Ke L."/>
            <person name="Zhang D."/>
            <person name="Wu Y."/>
            <person name="Sun Y."/>
            <person name="Mei J."/>
            <person name="Sun J."/>
            <person name="Sun Y."/>
        </authorList>
    </citation>
    <scope>NUCLEOTIDE SEQUENCE [LARGE SCALE GENOMIC DNA]</scope>
    <source>
        <strain evidence="5">cv. E1</strain>
        <tissue evidence="4">Leaf</tissue>
    </source>
</reference>
<gene>
    <name evidence="4" type="ORF">J1N35_028724</name>
</gene>
<dbReference type="GO" id="GO:0009723">
    <property type="term" value="P:response to ethylene"/>
    <property type="evidence" value="ECO:0007669"/>
    <property type="project" value="TreeGrafter"/>
</dbReference>
<feature type="signal peptide" evidence="3">
    <location>
        <begin position="1"/>
        <end position="23"/>
    </location>
</feature>
<dbReference type="GO" id="GO:0071944">
    <property type="term" value="C:cell periphery"/>
    <property type="evidence" value="ECO:0007669"/>
    <property type="project" value="TreeGrafter"/>
</dbReference>
<evidence type="ECO:0000256" key="3">
    <source>
        <dbReference type="SAM" id="SignalP"/>
    </source>
</evidence>
<dbReference type="Pfam" id="PF01190">
    <property type="entry name" value="Pollen_Ole_e_1"/>
    <property type="match status" value="2"/>
</dbReference>
<evidence type="ECO:0000313" key="4">
    <source>
        <dbReference type="EMBL" id="KAH1063737.1"/>
    </source>
</evidence>
<feature type="compositionally biased region" description="Basic and acidic residues" evidence="2">
    <location>
        <begin position="129"/>
        <end position="151"/>
    </location>
</feature>
<keyword evidence="5" id="KW-1185">Reference proteome</keyword>
<dbReference type="PANTHER" id="PTHR33470">
    <property type="entry name" value="OS01G0164075 PROTEIN"/>
    <property type="match status" value="1"/>
</dbReference>
<organism evidence="4 5">
    <name type="scientific">Gossypium stocksii</name>
    <dbReference type="NCBI Taxonomy" id="47602"/>
    <lineage>
        <taxon>Eukaryota</taxon>
        <taxon>Viridiplantae</taxon>
        <taxon>Streptophyta</taxon>
        <taxon>Embryophyta</taxon>
        <taxon>Tracheophyta</taxon>
        <taxon>Spermatophyta</taxon>
        <taxon>Magnoliopsida</taxon>
        <taxon>eudicotyledons</taxon>
        <taxon>Gunneridae</taxon>
        <taxon>Pentapetalae</taxon>
        <taxon>rosids</taxon>
        <taxon>malvids</taxon>
        <taxon>Malvales</taxon>
        <taxon>Malvaceae</taxon>
        <taxon>Malvoideae</taxon>
        <taxon>Gossypium</taxon>
    </lineage>
</organism>
<feature type="region of interest" description="Disordered" evidence="2">
    <location>
        <begin position="110"/>
        <end position="157"/>
    </location>
</feature>